<sequence length="286" mass="32735">MAQLQPISIHDLPELQALYRREWPKYFKEYYVLSTVIKFIKTEPGLKHLNAYTLADSHAHELGLFLLVDRYQLFVGCLGDTFDLLEHALHLLDWSRGFQCTTFATRYLATISKVIEAKQLKITFEYDANLYTLPAQEAMQLRVECPEGFQLKPLVEADAQLIDKMWPYSDTGSLYFIQRQIRLCPSMGLYDMQSNKLVAWCVRTMDGLLAALQVDNAYKRRGFGTIVVAALSREIGALGEDVGAEVHPENIPSSSIFNKLGFRVSDQCYWRYTAPENGKFTWPLGQ</sequence>
<dbReference type="GeneID" id="117565188"/>
<proteinExistence type="predicted"/>
<accession>A0A6P8W8W6</accession>
<dbReference type="Pfam" id="PF08445">
    <property type="entry name" value="FR47"/>
    <property type="match status" value="1"/>
</dbReference>
<reference evidence="3" key="1">
    <citation type="submission" date="2025-08" db="UniProtKB">
        <authorList>
            <consortium name="RefSeq"/>
        </authorList>
    </citation>
    <scope>IDENTIFICATION</scope>
    <source>
        <strain evidence="3">15112-1751.03</strain>
        <tissue evidence="3">Whole Adult</tissue>
    </source>
</reference>
<name>A0A6P8W8W6_DROAB</name>
<evidence type="ECO:0000259" key="1">
    <source>
        <dbReference type="PROSITE" id="PS51186"/>
    </source>
</evidence>
<dbReference type="InterPro" id="IPR000182">
    <property type="entry name" value="GNAT_dom"/>
</dbReference>
<dbReference type="Gene3D" id="3.40.630.30">
    <property type="match status" value="2"/>
</dbReference>
<dbReference type="SUPFAM" id="SSF55729">
    <property type="entry name" value="Acyl-CoA N-acyltransferases (Nat)"/>
    <property type="match status" value="1"/>
</dbReference>
<dbReference type="PROSITE" id="PS51186">
    <property type="entry name" value="GNAT"/>
    <property type="match status" value="1"/>
</dbReference>
<dbReference type="GO" id="GO:0016747">
    <property type="term" value="F:acyltransferase activity, transferring groups other than amino-acyl groups"/>
    <property type="evidence" value="ECO:0007669"/>
    <property type="project" value="InterPro"/>
</dbReference>
<organism evidence="2 3">
    <name type="scientific">Drosophila albomicans</name>
    <name type="common">Fruit fly</name>
    <dbReference type="NCBI Taxonomy" id="7291"/>
    <lineage>
        <taxon>Eukaryota</taxon>
        <taxon>Metazoa</taxon>
        <taxon>Ecdysozoa</taxon>
        <taxon>Arthropoda</taxon>
        <taxon>Hexapoda</taxon>
        <taxon>Insecta</taxon>
        <taxon>Pterygota</taxon>
        <taxon>Neoptera</taxon>
        <taxon>Endopterygota</taxon>
        <taxon>Diptera</taxon>
        <taxon>Brachycera</taxon>
        <taxon>Muscomorpha</taxon>
        <taxon>Ephydroidea</taxon>
        <taxon>Drosophilidae</taxon>
        <taxon>Drosophila</taxon>
    </lineage>
</organism>
<gene>
    <name evidence="3" type="primary">LOC117565188</name>
</gene>
<feature type="domain" description="N-acetyltransferase" evidence="1">
    <location>
        <begin position="149"/>
        <end position="286"/>
    </location>
</feature>
<evidence type="ECO:0000313" key="3">
    <source>
        <dbReference type="RefSeq" id="XP_034100081.1"/>
    </source>
</evidence>
<dbReference type="PANTHER" id="PTHR20958">
    <property type="entry name" value="GLYCINE N-ACYLTRANSFERASE-LIKE PROTEIN"/>
    <property type="match status" value="1"/>
</dbReference>
<dbReference type="RefSeq" id="XP_034100081.1">
    <property type="nucleotide sequence ID" value="XM_034244190.2"/>
</dbReference>
<dbReference type="PANTHER" id="PTHR20958:SF10">
    <property type="entry name" value="GH05617P-RELATED"/>
    <property type="match status" value="1"/>
</dbReference>
<dbReference type="InterPro" id="IPR053225">
    <property type="entry name" value="Acyl-CoA_N-acyltransferase"/>
</dbReference>
<dbReference type="InterPro" id="IPR016181">
    <property type="entry name" value="Acyl_CoA_acyltransferase"/>
</dbReference>
<keyword evidence="2" id="KW-1185">Reference proteome</keyword>
<dbReference type="InterPro" id="IPR013653">
    <property type="entry name" value="GCN5-like_dom"/>
</dbReference>
<evidence type="ECO:0000313" key="2">
    <source>
        <dbReference type="Proteomes" id="UP000515160"/>
    </source>
</evidence>
<dbReference type="AlphaFoldDB" id="A0A6P8W8W6"/>
<protein>
    <submittedName>
        <fullName evidence="3">Uncharacterized protein LOC117565188 isoform X1</fullName>
    </submittedName>
</protein>
<dbReference type="OrthoDB" id="61870at2759"/>
<dbReference type="Proteomes" id="UP000515160">
    <property type="component" value="Chromosome 2L"/>
</dbReference>